<keyword evidence="3" id="KW-1185">Reference proteome</keyword>
<feature type="domain" description="Bacterial bifunctional deaminase-reductase C-terminal" evidence="1">
    <location>
        <begin position="1"/>
        <end position="178"/>
    </location>
</feature>
<organism evidence="2 3">
    <name type="scientific">Mucilaginibacter pedocola</name>
    <dbReference type="NCBI Taxonomy" id="1792845"/>
    <lineage>
        <taxon>Bacteria</taxon>
        <taxon>Pseudomonadati</taxon>
        <taxon>Bacteroidota</taxon>
        <taxon>Sphingobacteriia</taxon>
        <taxon>Sphingobacteriales</taxon>
        <taxon>Sphingobacteriaceae</taxon>
        <taxon>Mucilaginibacter</taxon>
    </lineage>
</organism>
<dbReference type="STRING" id="1792845.BC343_07585"/>
<dbReference type="Pfam" id="PF01872">
    <property type="entry name" value="RibD_C"/>
    <property type="match status" value="1"/>
</dbReference>
<dbReference type="PANTHER" id="PTHR38011">
    <property type="entry name" value="DIHYDROFOLATE REDUCTASE FAMILY PROTEIN (AFU_ORTHOLOGUE AFUA_8G06820)"/>
    <property type="match status" value="1"/>
</dbReference>
<dbReference type="GO" id="GO:0009231">
    <property type="term" value="P:riboflavin biosynthetic process"/>
    <property type="evidence" value="ECO:0007669"/>
    <property type="project" value="InterPro"/>
</dbReference>
<dbReference type="InterPro" id="IPR050765">
    <property type="entry name" value="Riboflavin_Biosynth_HTPR"/>
</dbReference>
<evidence type="ECO:0000313" key="2">
    <source>
        <dbReference type="EMBL" id="OOQ58520.1"/>
    </source>
</evidence>
<accession>A0A1S9PC41</accession>
<dbReference type="Proteomes" id="UP000189739">
    <property type="component" value="Unassembled WGS sequence"/>
</dbReference>
<gene>
    <name evidence="2" type="ORF">BC343_07585</name>
</gene>
<reference evidence="2 3" key="1">
    <citation type="submission" date="2016-07" db="EMBL/GenBank/DDBJ databases">
        <title>Genomic analysis of zinc-resistant bacterium Mucilaginibacter pedocola TBZ30.</title>
        <authorList>
            <person name="Huang J."/>
            <person name="Tang J."/>
        </authorList>
    </citation>
    <scope>NUCLEOTIDE SEQUENCE [LARGE SCALE GENOMIC DNA]</scope>
    <source>
        <strain evidence="2 3">TBZ30</strain>
    </source>
</reference>
<comment type="caution">
    <text evidence="2">The sequence shown here is derived from an EMBL/GenBank/DDBJ whole genome shotgun (WGS) entry which is preliminary data.</text>
</comment>
<dbReference type="GO" id="GO:0008703">
    <property type="term" value="F:5-amino-6-(5-phosphoribosylamino)uracil reductase activity"/>
    <property type="evidence" value="ECO:0007669"/>
    <property type="project" value="InterPro"/>
</dbReference>
<dbReference type="InterPro" id="IPR024072">
    <property type="entry name" value="DHFR-like_dom_sf"/>
</dbReference>
<evidence type="ECO:0000259" key="1">
    <source>
        <dbReference type="Pfam" id="PF01872"/>
    </source>
</evidence>
<dbReference type="AlphaFoldDB" id="A0A1S9PC41"/>
<dbReference type="InterPro" id="IPR002734">
    <property type="entry name" value="RibDG_C"/>
</dbReference>
<name>A0A1S9PC41_9SPHI</name>
<dbReference type="EMBL" id="MBTF01000023">
    <property type="protein sequence ID" value="OOQ58520.1"/>
    <property type="molecule type" value="Genomic_DNA"/>
</dbReference>
<sequence>MQTSLDGYVEGKNGDMSWMQPDDDEAWGDLFGMLKSKVDLFLLGRGMWAEYRNYWKKALAEPEKFSAHEVEYAKLAEATPHIVFSKTLKESGWENTSINSGDLETEIKKIKASEGKDIQIVGGGDFAAAMLDSGLVDEIRILVNPAIVAGGKSFFHQIKNRHSLELKEVKQLSSQVVVLVYNQLDTNSNINQNPVKRRAENNK</sequence>
<dbReference type="Gene3D" id="3.40.430.10">
    <property type="entry name" value="Dihydrofolate Reductase, subunit A"/>
    <property type="match status" value="1"/>
</dbReference>
<dbReference type="SUPFAM" id="SSF53597">
    <property type="entry name" value="Dihydrofolate reductase-like"/>
    <property type="match status" value="1"/>
</dbReference>
<evidence type="ECO:0000313" key="3">
    <source>
        <dbReference type="Proteomes" id="UP000189739"/>
    </source>
</evidence>
<protein>
    <recommendedName>
        <fullName evidence="1">Bacterial bifunctional deaminase-reductase C-terminal domain-containing protein</fullName>
    </recommendedName>
</protein>
<dbReference type="PANTHER" id="PTHR38011:SF11">
    <property type="entry name" value="2,5-DIAMINO-6-RIBOSYLAMINO-4(3H)-PYRIMIDINONE 5'-PHOSPHATE REDUCTASE"/>
    <property type="match status" value="1"/>
</dbReference>
<proteinExistence type="predicted"/>